<keyword evidence="3" id="KW-1185">Reference proteome</keyword>
<proteinExistence type="predicted"/>
<sequence length="73" mass="8294">MEVLLMPLFWNNVVFALKIVSPLVGVLQLVDGERKPAMGYIYEVMDKAKESIARSFGGNESKYEDIFKLINAR</sequence>
<keyword evidence="1" id="KW-0732">Signal</keyword>
<organism evidence="2 3">
    <name type="scientific">Dipteronia dyeriana</name>
    <dbReference type="NCBI Taxonomy" id="168575"/>
    <lineage>
        <taxon>Eukaryota</taxon>
        <taxon>Viridiplantae</taxon>
        <taxon>Streptophyta</taxon>
        <taxon>Embryophyta</taxon>
        <taxon>Tracheophyta</taxon>
        <taxon>Spermatophyta</taxon>
        <taxon>Magnoliopsida</taxon>
        <taxon>eudicotyledons</taxon>
        <taxon>Gunneridae</taxon>
        <taxon>Pentapetalae</taxon>
        <taxon>rosids</taxon>
        <taxon>malvids</taxon>
        <taxon>Sapindales</taxon>
        <taxon>Sapindaceae</taxon>
        <taxon>Hippocastanoideae</taxon>
        <taxon>Acereae</taxon>
        <taxon>Dipteronia</taxon>
    </lineage>
</organism>
<accession>A0AAD9U4W1</accession>
<protein>
    <submittedName>
        <fullName evidence="2">Uncharacterized protein</fullName>
    </submittedName>
</protein>
<dbReference type="EMBL" id="JANJYI010000005">
    <property type="protein sequence ID" value="KAK2647966.1"/>
    <property type="molecule type" value="Genomic_DNA"/>
</dbReference>
<comment type="caution">
    <text evidence="2">The sequence shown here is derived from an EMBL/GenBank/DDBJ whole genome shotgun (WGS) entry which is preliminary data.</text>
</comment>
<evidence type="ECO:0000256" key="1">
    <source>
        <dbReference type="SAM" id="SignalP"/>
    </source>
</evidence>
<feature type="signal peptide" evidence="1">
    <location>
        <begin position="1"/>
        <end position="16"/>
    </location>
</feature>
<dbReference type="AlphaFoldDB" id="A0AAD9U4W1"/>
<evidence type="ECO:0000313" key="3">
    <source>
        <dbReference type="Proteomes" id="UP001280121"/>
    </source>
</evidence>
<feature type="chain" id="PRO_5042074042" evidence="1">
    <location>
        <begin position="17"/>
        <end position="73"/>
    </location>
</feature>
<evidence type="ECO:0000313" key="2">
    <source>
        <dbReference type="EMBL" id="KAK2647966.1"/>
    </source>
</evidence>
<dbReference type="Proteomes" id="UP001280121">
    <property type="component" value="Unassembled WGS sequence"/>
</dbReference>
<reference evidence="2" key="1">
    <citation type="journal article" date="2023" name="Plant J.">
        <title>Genome sequences and population genomics provide insights into the demographic history, inbreeding, and mutation load of two 'living fossil' tree species of Dipteronia.</title>
        <authorList>
            <person name="Feng Y."/>
            <person name="Comes H.P."/>
            <person name="Chen J."/>
            <person name="Zhu S."/>
            <person name="Lu R."/>
            <person name="Zhang X."/>
            <person name="Li P."/>
            <person name="Qiu J."/>
            <person name="Olsen K.M."/>
            <person name="Qiu Y."/>
        </authorList>
    </citation>
    <scope>NUCLEOTIDE SEQUENCE</scope>
    <source>
        <strain evidence="2">KIB01</strain>
    </source>
</reference>
<name>A0AAD9U4W1_9ROSI</name>
<gene>
    <name evidence="2" type="ORF">Ddye_015455</name>
</gene>